<name>A0A448X075_9PLAT</name>
<dbReference type="AlphaFoldDB" id="A0A448X075"/>
<comment type="caution">
    <text evidence="1">The sequence shown here is derived from an EMBL/GenBank/DDBJ whole genome shotgun (WGS) entry which is preliminary data.</text>
</comment>
<organism evidence="1 2">
    <name type="scientific">Protopolystoma xenopodis</name>
    <dbReference type="NCBI Taxonomy" id="117903"/>
    <lineage>
        <taxon>Eukaryota</taxon>
        <taxon>Metazoa</taxon>
        <taxon>Spiralia</taxon>
        <taxon>Lophotrochozoa</taxon>
        <taxon>Platyhelminthes</taxon>
        <taxon>Monogenea</taxon>
        <taxon>Polyopisthocotylea</taxon>
        <taxon>Polystomatidea</taxon>
        <taxon>Polystomatidae</taxon>
        <taxon>Protopolystoma</taxon>
    </lineage>
</organism>
<reference evidence="1" key="1">
    <citation type="submission" date="2018-11" db="EMBL/GenBank/DDBJ databases">
        <authorList>
            <consortium name="Pathogen Informatics"/>
        </authorList>
    </citation>
    <scope>NUCLEOTIDE SEQUENCE</scope>
</reference>
<proteinExistence type="predicted"/>
<gene>
    <name evidence="1" type="ORF">PXEA_LOCUS18017</name>
</gene>
<dbReference type="Proteomes" id="UP000784294">
    <property type="component" value="Unassembled WGS sequence"/>
</dbReference>
<protein>
    <submittedName>
        <fullName evidence="1">Uncharacterized protein</fullName>
    </submittedName>
</protein>
<evidence type="ECO:0000313" key="1">
    <source>
        <dbReference type="EMBL" id="VEL24577.1"/>
    </source>
</evidence>
<accession>A0A448X075</accession>
<sequence>MFPRQVLRRAVNRRRSLKSSKMSAVKKEVSVTGMAVIELR</sequence>
<dbReference type="EMBL" id="CAAALY010068473">
    <property type="protein sequence ID" value="VEL24577.1"/>
    <property type="molecule type" value="Genomic_DNA"/>
</dbReference>
<keyword evidence="2" id="KW-1185">Reference proteome</keyword>
<evidence type="ECO:0000313" key="2">
    <source>
        <dbReference type="Proteomes" id="UP000784294"/>
    </source>
</evidence>